<dbReference type="Pfam" id="PF00440">
    <property type="entry name" value="TetR_N"/>
    <property type="match status" value="1"/>
</dbReference>
<gene>
    <name evidence="7" type="ORF">EV643_110221</name>
</gene>
<reference evidence="7 8" key="1">
    <citation type="submission" date="2019-03" db="EMBL/GenBank/DDBJ databases">
        <title>Genomic Encyclopedia of Type Strains, Phase III (KMG-III): the genomes of soil and plant-associated and newly described type strains.</title>
        <authorList>
            <person name="Whitman W."/>
        </authorList>
    </citation>
    <scope>NUCLEOTIDE SEQUENCE [LARGE SCALE GENOMIC DNA]</scope>
    <source>
        <strain evidence="7 8">VKM Ac-2527</strain>
    </source>
</reference>
<accession>A0A4R6KBL7</accession>
<dbReference type="AlphaFoldDB" id="A0A4R6KBL7"/>
<dbReference type="Proteomes" id="UP000295388">
    <property type="component" value="Unassembled WGS sequence"/>
</dbReference>
<dbReference type="OrthoDB" id="3382616at2"/>
<feature type="DNA-binding region" description="H-T-H motif" evidence="4">
    <location>
        <begin position="41"/>
        <end position="60"/>
    </location>
</feature>
<keyword evidence="2 4" id="KW-0238">DNA-binding</keyword>
<evidence type="ECO:0000313" key="8">
    <source>
        <dbReference type="Proteomes" id="UP000295388"/>
    </source>
</evidence>
<dbReference type="InterPro" id="IPR049445">
    <property type="entry name" value="TetR_SbtR-like_C"/>
</dbReference>
<dbReference type="PROSITE" id="PS50977">
    <property type="entry name" value="HTH_TETR_2"/>
    <property type="match status" value="1"/>
</dbReference>
<dbReference type="RefSeq" id="WP_133801981.1">
    <property type="nucleotide sequence ID" value="NZ_SNWQ01000010.1"/>
</dbReference>
<dbReference type="SUPFAM" id="SSF46689">
    <property type="entry name" value="Homeodomain-like"/>
    <property type="match status" value="1"/>
</dbReference>
<dbReference type="GO" id="GO:0000976">
    <property type="term" value="F:transcription cis-regulatory region binding"/>
    <property type="evidence" value="ECO:0007669"/>
    <property type="project" value="TreeGrafter"/>
</dbReference>
<dbReference type="PRINTS" id="PR00455">
    <property type="entry name" value="HTHTETR"/>
</dbReference>
<dbReference type="GO" id="GO:0003700">
    <property type="term" value="F:DNA-binding transcription factor activity"/>
    <property type="evidence" value="ECO:0007669"/>
    <property type="project" value="TreeGrafter"/>
</dbReference>
<evidence type="ECO:0000313" key="7">
    <source>
        <dbReference type="EMBL" id="TDO46838.1"/>
    </source>
</evidence>
<dbReference type="InterPro" id="IPR009057">
    <property type="entry name" value="Homeodomain-like_sf"/>
</dbReference>
<dbReference type="Pfam" id="PF21597">
    <property type="entry name" value="TetR_C_43"/>
    <property type="match status" value="1"/>
</dbReference>
<comment type="caution">
    <text evidence="7">The sequence shown here is derived from an EMBL/GenBank/DDBJ whole genome shotgun (WGS) entry which is preliminary data.</text>
</comment>
<evidence type="ECO:0000259" key="6">
    <source>
        <dbReference type="PROSITE" id="PS50977"/>
    </source>
</evidence>
<dbReference type="EMBL" id="SNWQ01000010">
    <property type="protein sequence ID" value="TDO46838.1"/>
    <property type="molecule type" value="Genomic_DNA"/>
</dbReference>
<feature type="compositionally biased region" description="Basic and acidic residues" evidence="5">
    <location>
        <begin position="8"/>
        <end position="20"/>
    </location>
</feature>
<keyword evidence="1" id="KW-0805">Transcription regulation</keyword>
<protein>
    <submittedName>
        <fullName evidence="7">TetR family transcriptional regulator</fullName>
    </submittedName>
</protein>
<keyword evidence="8" id="KW-1185">Reference proteome</keyword>
<dbReference type="PANTHER" id="PTHR30055">
    <property type="entry name" value="HTH-TYPE TRANSCRIPTIONAL REGULATOR RUTR"/>
    <property type="match status" value="1"/>
</dbReference>
<evidence type="ECO:0000256" key="4">
    <source>
        <dbReference type="PROSITE-ProRule" id="PRU00335"/>
    </source>
</evidence>
<keyword evidence="3" id="KW-0804">Transcription</keyword>
<feature type="domain" description="HTH tetR-type" evidence="6">
    <location>
        <begin position="19"/>
        <end position="78"/>
    </location>
</feature>
<dbReference type="InterPro" id="IPR050109">
    <property type="entry name" value="HTH-type_TetR-like_transc_reg"/>
</dbReference>
<evidence type="ECO:0000256" key="1">
    <source>
        <dbReference type="ARBA" id="ARBA00023015"/>
    </source>
</evidence>
<evidence type="ECO:0000256" key="5">
    <source>
        <dbReference type="SAM" id="MobiDB-lite"/>
    </source>
</evidence>
<proteinExistence type="predicted"/>
<feature type="region of interest" description="Disordered" evidence="5">
    <location>
        <begin position="1"/>
        <end position="20"/>
    </location>
</feature>
<dbReference type="InterPro" id="IPR001647">
    <property type="entry name" value="HTH_TetR"/>
</dbReference>
<dbReference type="SUPFAM" id="SSF48498">
    <property type="entry name" value="Tetracyclin repressor-like, C-terminal domain"/>
    <property type="match status" value="1"/>
</dbReference>
<organism evidence="7 8">
    <name type="scientific">Kribbella caucasensis</name>
    <dbReference type="NCBI Taxonomy" id="2512215"/>
    <lineage>
        <taxon>Bacteria</taxon>
        <taxon>Bacillati</taxon>
        <taxon>Actinomycetota</taxon>
        <taxon>Actinomycetes</taxon>
        <taxon>Propionibacteriales</taxon>
        <taxon>Kribbellaceae</taxon>
        <taxon>Kribbella</taxon>
    </lineage>
</organism>
<name>A0A4R6KBL7_9ACTN</name>
<dbReference type="Gene3D" id="1.10.357.10">
    <property type="entry name" value="Tetracycline Repressor, domain 2"/>
    <property type="match status" value="1"/>
</dbReference>
<dbReference type="PANTHER" id="PTHR30055:SF234">
    <property type="entry name" value="HTH-TYPE TRANSCRIPTIONAL REGULATOR BETI"/>
    <property type="match status" value="1"/>
</dbReference>
<evidence type="ECO:0000256" key="3">
    <source>
        <dbReference type="ARBA" id="ARBA00023163"/>
    </source>
</evidence>
<sequence length="226" mass="25016">MTPPATPDDARQSLRTDAERNRERVLSAARSVFCEQGLEVPMTVIARRAGVGIATLYRRFPTREDLIGAVFADRMDAYVDAITEALADPDPWHGFTTYIERICAMQAADRGFADLLTLTFPTAKALEAKRTTAYHGWLELIAHAKDSGQLRPDFSPEDLPVLLMANAGVITATGDAARDTWRRLVAYMLQSYAANPARSEELPPAPAPRALYRAMIRLTRTPPSRD</sequence>
<evidence type="ECO:0000256" key="2">
    <source>
        <dbReference type="ARBA" id="ARBA00023125"/>
    </source>
</evidence>
<dbReference type="InterPro" id="IPR036271">
    <property type="entry name" value="Tet_transcr_reg_TetR-rel_C_sf"/>
</dbReference>